<dbReference type="Proteomes" id="UP000008144">
    <property type="component" value="Chromosome 12"/>
</dbReference>
<evidence type="ECO:0000313" key="2">
    <source>
        <dbReference type="Ensembl" id="ENSCINP00000034727.1"/>
    </source>
</evidence>
<keyword evidence="1" id="KW-1133">Transmembrane helix</keyword>
<evidence type="ECO:0000256" key="1">
    <source>
        <dbReference type="SAM" id="Phobius"/>
    </source>
</evidence>
<organism evidence="2 3">
    <name type="scientific">Ciona intestinalis</name>
    <name type="common">Transparent sea squirt</name>
    <name type="synonym">Ascidia intestinalis</name>
    <dbReference type="NCBI Taxonomy" id="7719"/>
    <lineage>
        <taxon>Eukaryota</taxon>
        <taxon>Metazoa</taxon>
        <taxon>Chordata</taxon>
        <taxon>Tunicata</taxon>
        <taxon>Ascidiacea</taxon>
        <taxon>Phlebobranchia</taxon>
        <taxon>Cionidae</taxon>
        <taxon>Ciona</taxon>
    </lineage>
</organism>
<reference evidence="2" key="3">
    <citation type="submission" date="2025-08" db="UniProtKB">
        <authorList>
            <consortium name="Ensembl"/>
        </authorList>
    </citation>
    <scope>IDENTIFICATION</scope>
</reference>
<evidence type="ECO:0000313" key="3">
    <source>
        <dbReference type="Proteomes" id="UP000008144"/>
    </source>
</evidence>
<feature type="transmembrane region" description="Helical" evidence="1">
    <location>
        <begin position="20"/>
        <end position="38"/>
    </location>
</feature>
<reference evidence="3" key="1">
    <citation type="journal article" date="2002" name="Science">
        <title>The draft genome of Ciona intestinalis: insights into chordate and vertebrate origins.</title>
        <authorList>
            <person name="Dehal P."/>
            <person name="Satou Y."/>
            <person name="Campbell R.K."/>
            <person name="Chapman J."/>
            <person name="Degnan B."/>
            <person name="De Tomaso A."/>
            <person name="Davidson B."/>
            <person name="Di Gregorio A."/>
            <person name="Gelpke M."/>
            <person name="Goodstein D.M."/>
            <person name="Harafuji N."/>
            <person name="Hastings K.E."/>
            <person name="Ho I."/>
            <person name="Hotta K."/>
            <person name="Huang W."/>
            <person name="Kawashima T."/>
            <person name="Lemaire P."/>
            <person name="Martinez D."/>
            <person name="Meinertzhagen I.A."/>
            <person name="Necula S."/>
            <person name="Nonaka M."/>
            <person name="Putnam N."/>
            <person name="Rash S."/>
            <person name="Saiga H."/>
            <person name="Satake M."/>
            <person name="Terry A."/>
            <person name="Yamada L."/>
            <person name="Wang H.G."/>
            <person name="Awazu S."/>
            <person name="Azumi K."/>
            <person name="Boore J."/>
            <person name="Branno M."/>
            <person name="Chin-Bow S."/>
            <person name="DeSantis R."/>
            <person name="Doyle S."/>
            <person name="Francino P."/>
            <person name="Keys D.N."/>
            <person name="Haga S."/>
            <person name="Hayashi H."/>
            <person name="Hino K."/>
            <person name="Imai K.S."/>
            <person name="Inaba K."/>
            <person name="Kano S."/>
            <person name="Kobayashi K."/>
            <person name="Kobayashi M."/>
            <person name="Lee B.I."/>
            <person name="Makabe K.W."/>
            <person name="Manohar C."/>
            <person name="Matassi G."/>
            <person name="Medina M."/>
            <person name="Mochizuki Y."/>
            <person name="Mount S."/>
            <person name="Morishita T."/>
            <person name="Miura S."/>
            <person name="Nakayama A."/>
            <person name="Nishizaka S."/>
            <person name="Nomoto H."/>
            <person name="Ohta F."/>
            <person name="Oishi K."/>
            <person name="Rigoutsos I."/>
            <person name="Sano M."/>
            <person name="Sasaki A."/>
            <person name="Sasakura Y."/>
            <person name="Shoguchi E."/>
            <person name="Shin-i T."/>
            <person name="Spagnuolo A."/>
            <person name="Stainier D."/>
            <person name="Suzuki M.M."/>
            <person name="Tassy O."/>
            <person name="Takatori N."/>
            <person name="Tokuoka M."/>
            <person name="Yagi K."/>
            <person name="Yoshizaki F."/>
            <person name="Wada S."/>
            <person name="Zhang C."/>
            <person name="Hyatt P.D."/>
            <person name="Larimer F."/>
            <person name="Detter C."/>
            <person name="Doggett N."/>
            <person name="Glavina T."/>
            <person name="Hawkins T."/>
            <person name="Richardson P."/>
            <person name="Lucas S."/>
            <person name="Kohara Y."/>
            <person name="Levine M."/>
            <person name="Satoh N."/>
            <person name="Rokhsar D.S."/>
        </authorList>
    </citation>
    <scope>NUCLEOTIDE SEQUENCE [LARGE SCALE GENOMIC DNA]</scope>
</reference>
<reference evidence="2" key="4">
    <citation type="submission" date="2025-09" db="UniProtKB">
        <authorList>
            <consortium name="Ensembl"/>
        </authorList>
    </citation>
    <scope>IDENTIFICATION</scope>
</reference>
<reference evidence="2" key="2">
    <citation type="journal article" date="2008" name="Genome Biol.">
        <title>Improved genome assembly and evidence-based global gene model set for the chordate Ciona intestinalis: new insight into intron and operon populations.</title>
        <authorList>
            <person name="Satou Y."/>
            <person name="Mineta K."/>
            <person name="Ogasawara M."/>
            <person name="Sasakura Y."/>
            <person name="Shoguchi E."/>
            <person name="Ueno K."/>
            <person name="Yamada L."/>
            <person name="Matsumoto J."/>
            <person name="Wasserscheid J."/>
            <person name="Dewar K."/>
            <person name="Wiley G.B."/>
            <person name="Macmil S.L."/>
            <person name="Roe B.A."/>
            <person name="Zeller R.W."/>
            <person name="Hastings K.E."/>
            <person name="Lemaire P."/>
            <person name="Lindquist E."/>
            <person name="Endo T."/>
            <person name="Hotta K."/>
            <person name="Inaba K."/>
        </authorList>
    </citation>
    <scope>NUCLEOTIDE SEQUENCE [LARGE SCALE GENOMIC DNA]</scope>
    <source>
        <strain evidence="2">wild type</strain>
    </source>
</reference>
<accession>H2XYJ3</accession>
<keyword evidence="1" id="KW-0472">Membrane</keyword>
<sequence>MGMVSSHSHNLNEISKTGQLIGFVTILIVLGITSLVVVERLIFLLTCPWQLENEDVLLYFDIDIHSDDVEDDEHYSFKFADDLMYDDFYSTVHTHIPEYALNGTTH</sequence>
<dbReference type="InParanoid" id="H2XYJ3"/>
<keyword evidence="1" id="KW-0812">Transmembrane</keyword>
<keyword evidence="3" id="KW-1185">Reference proteome</keyword>
<dbReference type="Ensembl" id="ENSCINT00000036801.1">
    <property type="protein sequence ID" value="ENSCINP00000034727.1"/>
    <property type="gene ID" value="ENSCING00000023684.1"/>
</dbReference>
<name>H2XYJ3_CIOIN</name>
<dbReference type="AlphaFoldDB" id="H2XYJ3"/>
<dbReference type="EMBL" id="EAAA01000893">
    <property type="status" value="NOT_ANNOTATED_CDS"/>
    <property type="molecule type" value="Genomic_DNA"/>
</dbReference>
<protein>
    <submittedName>
        <fullName evidence="2">Uncharacterized protein</fullName>
    </submittedName>
</protein>
<dbReference type="HOGENOM" id="CLU_2222269_0_0_1"/>
<proteinExistence type="predicted"/>